<keyword evidence="2" id="KW-1185">Reference proteome</keyword>
<dbReference type="AlphaFoldDB" id="A0A0W0ZMB2"/>
<accession>A0A0W0ZMB2</accession>
<dbReference type="Gene3D" id="3.30.470.20">
    <property type="entry name" value="ATP-grasp fold, B domain"/>
    <property type="match status" value="1"/>
</dbReference>
<proteinExistence type="predicted"/>
<organism evidence="1 2">
    <name type="scientific">Legionella steelei</name>
    <dbReference type="NCBI Taxonomy" id="947033"/>
    <lineage>
        <taxon>Bacteria</taxon>
        <taxon>Pseudomonadati</taxon>
        <taxon>Pseudomonadota</taxon>
        <taxon>Gammaproteobacteria</taxon>
        <taxon>Legionellales</taxon>
        <taxon>Legionellaceae</taxon>
        <taxon>Legionella</taxon>
    </lineage>
</organism>
<dbReference type="EMBL" id="LNYY01000016">
    <property type="protein sequence ID" value="KTD70130.1"/>
    <property type="molecule type" value="Genomic_DNA"/>
</dbReference>
<dbReference type="OrthoDB" id="9134168at2"/>
<dbReference type="PATRIC" id="fig|947033.5.peg.787"/>
<protein>
    <submittedName>
        <fullName evidence="1">Uncharacterized protein</fullName>
    </submittedName>
</protein>
<evidence type="ECO:0000313" key="1">
    <source>
        <dbReference type="EMBL" id="KTD70130.1"/>
    </source>
</evidence>
<sequence length="87" mass="9961">MPIVVPLTSGIDLAQASIKTALGEPIELKATKNNFACDRNLFATENRPVIDWQRIEEIHNQPGVRDFKLLRQVHELVKVPPQWYDNL</sequence>
<evidence type="ECO:0000313" key="2">
    <source>
        <dbReference type="Proteomes" id="UP000054926"/>
    </source>
</evidence>
<dbReference type="Proteomes" id="UP000054926">
    <property type="component" value="Unassembled WGS sequence"/>
</dbReference>
<comment type="caution">
    <text evidence="1">The sequence shown here is derived from an EMBL/GenBank/DDBJ whole genome shotgun (WGS) entry which is preliminary data.</text>
</comment>
<dbReference type="STRING" id="947033.Lste_0734"/>
<gene>
    <name evidence="1" type="ORF">Lste_0734</name>
</gene>
<name>A0A0W0ZMB2_9GAMM</name>
<dbReference type="RefSeq" id="WP_058509737.1">
    <property type="nucleotide sequence ID" value="NZ_LNYY01000016.1"/>
</dbReference>
<reference evidence="1 2" key="1">
    <citation type="submission" date="2015-11" db="EMBL/GenBank/DDBJ databases">
        <title>Genomic analysis of 38 Legionella species identifies large and diverse effector repertoires.</title>
        <authorList>
            <person name="Burstein D."/>
            <person name="Amaro F."/>
            <person name="Zusman T."/>
            <person name="Lifshitz Z."/>
            <person name="Cohen O."/>
            <person name="Gilbert J.A."/>
            <person name="Pupko T."/>
            <person name="Shuman H.A."/>
            <person name="Segal G."/>
        </authorList>
    </citation>
    <scope>NUCLEOTIDE SEQUENCE [LARGE SCALE GENOMIC DNA]</scope>
    <source>
        <strain evidence="1 2">IMVS3376</strain>
    </source>
</reference>